<comment type="caution">
    <text evidence="2">The sequence shown here is derived from an EMBL/GenBank/DDBJ whole genome shotgun (WGS) entry which is preliminary data.</text>
</comment>
<evidence type="ECO:0000256" key="1">
    <source>
        <dbReference type="SAM" id="MobiDB-lite"/>
    </source>
</evidence>
<keyword evidence="3" id="KW-1185">Reference proteome</keyword>
<protein>
    <submittedName>
        <fullName evidence="2">Uncharacterized protein</fullName>
    </submittedName>
</protein>
<name>A0A016RSC4_9BILA</name>
<organism evidence="2 3">
    <name type="scientific">Ancylostoma ceylanicum</name>
    <dbReference type="NCBI Taxonomy" id="53326"/>
    <lineage>
        <taxon>Eukaryota</taxon>
        <taxon>Metazoa</taxon>
        <taxon>Ecdysozoa</taxon>
        <taxon>Nematoda</taxon>
        <taxon>Chromadorea</taxon>
        <taxon>Rhabditida</taxon>
        <taxon>Rhabditina</taxon>
        <taxon>Rhabditomorpha</taxon>
        <taxon>Strongyloidea</taxon>
        <taxon>Ancylostomatidae</taxon>
        <taxon>Ancylostomatinae</taxon>
        <taxon>Ancylostoma</taxon>
    </lineage>
</organism>
<dbReference type="EMBL" id="JARK01001725">
    <property type="protein sequence ID" value="EYB81218.1"/>
    <property type="molecule type" value="Genomic_DNA"/>
</dbReference>
<feature type="compositionally biased region" description="Basic residues" evidence="1">
    <location>
        <begin position="33"/>
        <end position="56"/>
    </location>
</feature>
<feature type="region of interest" description="Disordered" evidence="1">
    <location>
        <begin position="33"/>
        <end position="82"/>
    </location>
</feature>
<accession>A0A016RSC4</accession>
<dbReference type="Proteomes" id="UP000024635">
    <property type="component" value="Unassembled WGS sequence"/>
</dbReference>
<evidence type="ECO:0000313" key="3">
    <source>
        <dbReference type="Proteomes" id="UP000024635"/>
    </source>
</evidence>
<sequence length="82" mass="9968">MLPNKNIRPPSSSSYVYCLINFDMRIERRPRRRRIARRRREPKRRRSERRMSKLTRRIYGDENGKTLNSSQIKNDTSRSVAM</sequence>
<evidence type="ECO:0000313" key="2">
    <source>
        <dbReference type="EMBL" id="EYB81218.1"/>
    </source>
</evidence>
<proteinExistence type="predicted"/>
<gene>
    <name evidence="2" type="primary">Acey_s0389.g522</name>
    <name evidence="2" type="ORF">Y032_0389g522</name>
</gene>
<reference evidence="3" key="1">
    <citation type="journal article" date="2015" name="Nat. Genet.">
        <title>The genome and transcriptome of the zoonotic hookworm Ancylostoma ceylanicum identify infection-specific gene families.</title>
        <authorList>
            <person name="Schwarz E.M."/>
            <person name="Hu Y."/>
            <person name="Antoshechkin I."/>
            <person name="Miller M.M."/>
            <person name="Sternberg P.W."/>
            <person name="Aroian R.V."/>
        </authorList>
    </citation>
    <scope>NUCLEOTIDE SEQUENCE</scope>
    <source>
        <strain evidence="3">HY135</strain>
    </source>
</reference>
<feature type="compositionally biased region" description="Polar residues" evidence="1">
    <location>
        <begin position="65"/>
        <end position="82"/>
    </location>
</feature>
<dbReference type="AlphaFoldDB" id="A0A016RSC4"/>